<dbReference type="OrthoDB" id="263283at2759"/>
<sequence length="281" mass="29089">MPTPFAAKKAKILSQLSAPSTSYTDASPKGTVDAPIRSLVDEINAISSLVTTSSCSGRIAIYAEGLKPTTTSVSTTSEPDSTNQNSNNQGKGSGHWLFVSHLAIPVPSTLSSLLSSLENETPSSQPIITPPSTDHPFHPTARLVHLKFEPLILHVLCASLAAAKSLLTAAQAAGFRESGVASLPSTTSTSPDSTTMPASAPQNPVDGPTANTDGDRKSYPKRIRKPQRPVDESVMVAIRTTGLAMDAPIGMVGADGGVEMLVGEGYVAGLVGVANERFAQG</sequence>
<feature type="compositionally biased region" description="Low complexity" evidence="9">
    <location>
        <begin position="69"/>
        <end position="90"/>
    </location>
</feature>
<evidence type="ECO:0000256" key="1">
    <source>
        <dbReference type="ARBA" id="ARBA00008569"/>
    </source>
</evidence>
<dbReference type="EMBL" id="ML996091">
    <property type="protein sequence ID" value="KAF2149601.1"/>
    <property type="molecule type" value="Genomic_DNA"/>
</dbReference>
<proteinExistence type="inferred from homology"/>
<comment type="catalytic activity">
    <reaction evidence="8">
        <text>4-demethyl-7-[(3S)-3-amino-3-carboxypropyl]wyosine(37) in tRNA(Phe) + S-adenosyl-L-methionine = 7-[(3S)-3-amino-3-carboxypropyl]wyosine(37) in tRNA(Phe) + S-adenosyl-L-homocysteine + H(+)</text>
        <dbReference type="Rhea" id="RHEA:36635"/>
        <dbReference type="Rhea" id="RHEA-COMP:10378"/>
        <dbReference type="Rhea" id="RHEA-COMP:10379"/>
        <dbReference type="ChEBI" id="CHEBI:15378"/>
        <dbReference type="ChEBI" id="CHEBI:57856"/>
        <dbReference type="ChEBI" id="CHEBI:59789"/>
        <dbReference type="ChEBI" id="CHEBI:73543"/>
        <dbReference type="ChEBI" id="CHEBI:73550"/>
        <dbReference type="EC" id="2.1.1.282"/>
    </reaction>
</comment>
<keyword evidence="6" id="KW-0819">tRNA processing</keyword>
<evidence type="ECO:0000313" key="12">
    <source>
        <dbReference type="Proteomes" id="UP000799439"/>
    </source>
</evidence>
<dbReference type="Proteomes" id="UP000799439">
    <property type="component" value="Unassembled WGS sequence"/>
</dbReference>
<dbReference type="SUPFAM" id="SSF111278">
    <property type="entry name" value="SSo0622-like"/>
    <property type="match status" value="1"/>
</dbReference>
<evidence type="ECO:0000256" key="3">
    <source>
        <dbReference type="ARBA" id="ARBA00022603"/>
    </source>
</evidence>
<feature type="domain" description="tRNA wybutosine-synthesizing protein" evidence="10">
    <location>
        <begin position="8"/>
        <end position="280"/>
    </location>
</feature>
<feature type="compositionally biased region" description="Low complexity" evidence="9">
    <location>
        <begin position="181"/>
        <end position="201"/>
    </location>
</feature>
<feature type="region of interest" description="Disordered" evidence="9">
    <location>
        <begin position="69"/>
        <end position="91"/>
    </location>
</feature>
<dbReference type="GO" id="GO:0032259">
    <property type="term" value="P:methylation"/>
    <property type="evidence" value="ECO:0007669"/>
    <property type="project" value="UniProtKB-KW"/>
</dbReference>
<comment type="similarity">
    <text evidence="1">Belongs to the TYW3 family.</text>
</comment>
<dbReference type="InterPro" id="IPR003827">
    <property type="entry name" value="tRNA_yW-synthesising"/>
</dbReference>
<evidence type="ECO:0000259" key="10">
    <source>
        <dbReference type="Pfam" id="PF02676"/>
    </source>
</evidence>
<evidence type="ECO:0000256" key="2">
    <source>
        <dbReference type="ARBA" id="ARBA00012750"/>
    </source>
</evidence>
<dbReference type="EC" id="2.1.1.282" evidence="2"/>
<keyword evidence="5" id="KW-0949">S-adenosyl-L-methionine</keyword>
<evidence type="ECO:0000313" key="11">
    <source>
        <dbReference type="EMBL" id="KAF2149601.1"/>
    </source>
</evidence>
<evidence type="ECO:0000256" key="7">
    <source>
        <dbReference type="ARBA" id="ARBA00030554"/>
    </source>
</evidence>
<gene>
    <name evidence="11" type="ORF">K461DRAFT_49235</name>
</gene>
<evidence type="ECO:0000256" key="6">
    <source>
        <dbReference type="ARBA" id="ARBA00022694"/>
    </source>
</evidence>
<comment type="caution">
    <text evidence="11">The sequence shown here is derived from an EMBL/GenBank/DDBJ whole genome shotgun (WGS) entry which is preliminary data.</text>
</comment>
<evidence type="ECO:0000256" key="5">
    <source>
        <dbReference type="ARBA" id="ARBA00022691"/>
    </source>
</evidence>
<evidence type="ECO:0000256" key="8">
    <source>
        <dbReference type="ARBA" id="ARBA00049202"/>
    </source>
</evidence>
<protein>
    <recommendedName>
        <fullName evidence="2">tRNA(Phe) 7-[(3-amino-3-carboxypropyl)-4-demethylwyosine(37)-N(4)]-methyltransferase</fullName>
        <ecNumber evidence="2">2.1.1.282</ecNumber>
    </recommendedName>
    <alternativeName>
        <fullName evidence="7">tRNA(Phe) 7-((3-amino-3-carboxypropyl)-4-demethylwyosine(37)-N(4))-methyltransferase</fullName>
    </alternativeName>
</protein>
<keyword evidence="3" id="KW-0489">Methyltransferase</keyword>
<reference evidence="11" key="1">
    <citation type="journal article" date="2020" name="Stud. Mycol.">
        <title>101 Dothideomycetes genomes: a test case for predicting lifestyles and emergence of pathogens.</title>
        <authorList>
            <person name="Haridas S."/>
            <person name="Albert R."/>
            <person name="Binder M."/>
            <person name="Bloem J."/>
            <person name="Labutti K."/>
            <person name="Salamov A."/>
            <person name="Andreopoulos B."/>
            <person name="Baker S."/>
            <person name="Barry K."/>
            <person name="Bills G."/>
            <person name="Bluhm B."/>
            <person name="Cannon C."/>
            <person name="Castanera R."/>
            <person name="Culley D."/>
            <person name="Daum C."/>
            <person name="Ezra D."/>
            <person name="Gonzalez J."/>
            <person name="Henrissat B."/>
            <person name="Kuo A."/>
            <person name="Liang C."/>
            <person name="Lipzen A."/>
            <person name="Lutzoni F."/>
            <person name="Magnuson J."/>
            <person name="Mondo S."/>
            <person name="Nolan M."/>
            <person name="Ohm R."/>
            <person name="Pangilinan J."/>
            <person name="Park H.-J."/>
            <person name="Ramirez L."/>
            <person name="Alfaro M."/>
            <person name="Sun H."/>
            <person name="Tritt A."/>
            <person name="Yoshinaga Y."/>
            <person name="Zwiers L.-H."/>
            <person name="Turgeon B."/>
            <person name="Goodwin S."/>
            <person name="Spatafora J."/>
            <person name="Crous P."/>
            <person name="Grigoriev I."/>
        </authorList>
    </citation>
    <scope>NUCLEOTIDE SEQUENCE</scope>
    <source>
        <strain evidence="11">CBS 260.36</strain>
    </source>
</reference>
<dbReference type="PANTHER" id="PTHR48418">
    <property type="entry name" value="TRNA WYBUTOSINE-SYNTHESIZING PROTEIN 3"/>
    <property type="match status" value="1"/>
</dbReference>
<dbReference type="AlphaFoldDB" id="A0A9P4IW47"/>
<keyword evidence="12" id="KW-1185">Reference proteome</keyword>
<keyword evidence="4" id="KW-0808">Transferase</keyword>
<dbReference type="InterPro" id="IPR036602">
    <property type="entry name" value="tRNA_yW-synthesising-like_sf"/>
</dbReference>
<evidence type="ECO:0000256" key="9">
    <source>
        <dbReference type="SAM" id="MobiDB-lite"/>
    </source>
</evidence>
<dbReference type="Gene3D" id="3.30.1960.10">
    <property type="entry name" value="tRNA wybutosine-synthesizing-like"/>
    <property type="match status" value="1"/>
</dbReference>
<dbReference type="PANTHER" id="PTHR48418:SF1">
    <property type="entry name" value="TRNA WYBUTOSINE-SYNTHESIZING PROTEIN 3"/>
    <property type="match status" value="1"/>
</dbReference>
<organism evidence="11 12">
    <name type="scientific">Myriangium duriaei CBS 260.36</name>
    <dbReference type="NCBI Taxonomy" id="1168546"/>
    <lineage>
        <taxon>Eukaryota</taxon>
        <taxon>Fungi</taxon>
        <taxon>Dikarya</taxon>
        <taxon>Ascomycota</taxon>
        <taxon>Pezizomycotina</taxon>
        <taxon>Dothideomycetes</taxon>
        <taxon>Dothideomycetidae</taxon>
        <taxon>Myriangiales</taxon>
        <taxon>Myriangiaceae</taxon>
        <taxon>Myriangium</taxon>
    </lineage>
</organism>
<feature type="region of interest" description="Disordered" evidence="9">
    <location>
        <begin position="178"/>
        <end position="228"/>
    </location>
</feature>
<name>A0A9P4IW47_9PEZI</name>
<accession>A0A9P4IW47</accession>
<evidence type="ECO:0000256" key="4">
    <source>
        <dbReference type="ARBA" id="ARBA00022679"/>
    </source>
</evidence>
<dbReference type="Pfam" id="PF02676">
    <property type="entry name" value="TYW3"/>
    <property type="match status" value="1"/>
</dbReference>
<dbReference type="GO" id="GO:0008033">
    <property type="term" value="P:tRNA processing"/>
    <property type="evidence" value="ECO:0007669"/>
    <property type="project" value="UniProtKB-KW"/>
</dbReference>
<dbReference type="GO" id="GO:0008168">
    <property type="term" value="F:methyltransferase activity"/>
    <property type="evidence" value="ECO:0007669"/>
    <property type="project" value="UniProtKB-KW"/>
</dbReference>